<keyword evidence="1" id="KW-1133">Transmembrane helix</keyword>
<dbReference type="OrthoDB" id="346322at2759"/>
<dbReference type="Proteomes" id="UP000030763">
    <property type="component" value="Unassembled WGS sequence"/>
</dbReference>
<keyword evidence="3" id="KW-1185">Reference proteome</keyword>
<keyword evidence="1" id="KW-0472">Membrane</keyword>
<proteinExistence type="predicted"/>
<organism evidence="2 3">
    <name type="scientific">Eimeria maxima</name>
    <name type="common">Coccidian parasite</name>
    <dbReference type="NCBI Taxonomy" id="5804"/>
    <lineage>
        <taxon>Eukaryota</taxon>
        <taxon>Sar</taxon>
        <taxon>Alveolata</taxon>
        <taxon>Apicomplexa</taxon>
        <taxon>Conoidasida</taxon>
        <taxon>Coccidia</taxon>
        <taxon>Eucoccidiorida</taxon>
        <taxon>Eimeriorina</taxon>
        <taxon>Eimeriidae</taxon>
        <taxon>Eimeria</taxon>
    </lineage>
</organism>
<evidence type="ECO:0000256" key="1">
    <source>
        <dbReference type="SAM" id="Phobius"/>
    </source>
</evidence>
<sequence length="255" mass="28758">MTWLAEGRRRLASRLRRVQKEDWVLLCISLGWGAVLGGAVLFKAWRSATRESRHPYLQEAKSMLQSDASVVDYLGLPLDVTSVEEHNETFAPWKRLVLQLHGPKGCTHEEDEAALWHRPYVLKQWLLQLLSAIRFVNHFITHHRHLQQLTARQLHDAAKERRPLSGNALGGDKRITAPQVRLRHFTGQLSREAIDGVAHLEIHTQENGRGDPDFAGMLQSTLSLILEPRDAADPPFPVVQAFALDPKALAVPPEA</sequence>
<dbReference type="VEuPathDB" id="ToxoDB:EMWEY_00029560"/>
<feature type="transmembrane region" description="Helical" evidence="1">
    <location>
        <begin position="23"/>
        <end position="45"/>
    </location>
</feature>
<keyword evidence="1" id="KW-0812">Transmembrane</keyword>
<dbReference type="GeneID" id="25336942"/>
<evidence type="ECO:0000313" key="2">
    <source>
        <dbReference type="EMBL" id="CDJ60337.1"/>
    </source>
</evidence>
<name>U6M7Z0_EIMMA</name>
<dbReference type="EMBL" id="HG721759">
    <property type="protein sequence ID" value="CDJ60337.1"/>
    <property type="molecule type" value="Genomic_DNA"/>
</dbReference>
<dbReference type="RefSeq" id="XP_013336987.1">
    <property type="nucleotide sequence ID" value="XM_013481533.1"/>
</dbReference>
<reference evidence="2" key="2">
    <citation type="submission" date="2013-10" db="EMBL/GenBank/DDBJ databases">
        <authorList>
            <person name="Aslett M."/>
        </authorList>
    </citation>
    <scope>NUCLEOTIDE SEQUENCE [LARGE SCALE GENOMIC DNA]</scope>
    <source>
        <strain evidence="2">Weybridge</strain>
    </source>
</reference>
<reference evidence="2" key="1">
    <citation type="submission" date="2013-10" db="EMBL/GenBank/DDBJ databases">
        <title>Genomic analysis of the causative agents of coccidiosis in chickens.</title>
        <authorList>
            <person name="Reid A.J."/>
            <person name="Blake D."/>
            <person name="Billington K."/>
            <person name="Browne H."/>
            <person name="Dunn M."/>
            <person name="Hung S."/>
            <person name="Kawahara F."/>
            <person name="Miranda-Saavedra D."/>
            <person name="Mourier T."/>
            <person name="Nagra H."/>
            <person name="Otto T.D."/>
            <person name="Rawlings N."/>
            <person name="Sanchez A."/>
            <person name="Sanders M."/>
            <person name="Subramaniam C."/>
            <person name="Tay Y."/>
            <person name="Dear P."/>
            <person name="Doerig C."/>
            <person name="Gruber A."/>
            <person name="Parkinson J."/>
            <person name="Shirley M."/>
            <person name="Wan K.L."/>
            <person name="Berriman M."/>
            <person name="Tomley F."/>
            <person name="Pain A."/>
        </authorList>
    </citation>
    <scope>NUCLEOTIDE SEQUENCE [LARGE SCALE GENOMIC DNA]</scope>
    <source>
        <strain evidence="2">Weybridge</strain>
    </source>
</reference>
<evidence type="ECO:0000313" key="3">
    <source>
        <dbReference type="Proteomes" id="UP000030763"/>
    </source>
</evidence>
<gene>
    <name evidence="2" type="ORF">EMWEY_00029560</name>
</gene>
<protein>
    <submittedName>
        <fullName evidence="2">Uncharacterized protein</fullName>
    </submittedName>
</protein>
<accession>U6M7Z0</accession>
<dbReference type="AlphaFoldDB" id="U6M7Z0"/>